<dbReference type="Pfam" id="PF13181">
    <property type="entry name" value="TPR_8"/>
    <property type="match status" value="1"/>
</dbReference>
<evidence type="ECO:0000256" key="4">
    <source>
        <dbReference type="ARBA" id="ARBA00013194"/>
    </source>
</evidence>
<evidence type="ECO:0000313" key="14">
    <source>
        <dbReference type="EMBL" id="GFH53717.1"/>
    </source>
</evidence>
<dbReference type="SUPFAM" id="SSF48452">
    <property type="entry name" value="TPR-like"/>
    <property type="match status" value="1"/>
</dbReference>
<keyword evidence="10" id="KW-0413">Isomerase</keyword>
<dbReference type="InterPro" id="IPR013105">
    <property type="entry name" value="TPR_2"/>
</dbReference>
<dbReference type="GO" id="GO:0005737">
    <property type="term" value="C:cytoplasm"/>
    <property type="evidence" value="ECO:0007669"/>
    <property type="project" value="UniProtKB-SubCell"/>
</dbReference>
<dbReference type="Proteomes" id="UP001054902">
    <property type="component" value="Unassembled WGS sequence"/>
</dbReference>
<dbReference type="Gene3D" id="3.15.10.20">
    <property type="entry name" value="Activator of Hsp90 ATPase Aha1, N-terminal domain"/>
    <property type="match status" value="1"/>
</dbReference>
<dbReference type="PANTHER" id="PTHR46512:SF9">
    <property type="entry name" value="PEPTIDYLPROLYL ISOMERASE"/>
    <property type="match status" value="1"/>
</dbReference>
<evidence type="ECO:0000313" key="15">
    <source>
        <dbReference type="Proteomes" id="UP001054902"/>
    </source>
</evidence>
<evidence type="ECO:0000256" key="9">
    <source>
        <dbReference type="ARBA" id="ARBA00023110"/>
    </source>
</evidence>
<keyword evidence="15" id="KW-1185">Reference proteome</keyword>
<dbReference type="SUPFAM" id="SSF103111">
    <property type="entry name" value="Activator of Hsp90 ATPase, Aha1"/>
    <property type="match status" value="1"/>
</dbReference>
<name>A0AAD3H7Q5_9STRA</name>
<dbReference type="PROSITE" id="PS50005">
    <property type="entry name" value="TPR"/>
    <property type="match status" value="1"/>
</dbReference>
<dbReference type="SMART" id="SM01000">
    <property type="entry name" value="Aha1_N"/>
    <property type="match status" value="1"/>
</dbReference>
<dbReference type="Gene3D" id="1.25.40.10">
    <property type="entry name" value="Tetratricopeptide repeat domain"/>
    <property type="match status" value="1"/>
</dbReference>
<dbReference type="Pfam" id="PF07719">
    <property type="entry name" value="TPR_2"/>
    <property type="match status" value="1"/>
</dbReference>
<feature type="repeat" description="TPR" evidence="11">
    <location>
        <begin position="156"/>
        <end position="189"/>
    </location>
</feature>
<keyword evidence="5" id="KW-0963">Cytoplasm</keyword>
<evidence type="ECO:0000256" key="3">
    <source>
        <dbReference type="ARBA" id="ARBA00006817"/>
    </source>
</evidence>
<feature type="compositionally biased region" description="Low complexity" evidence="12">
    <location>
        <begin position="30"/>
        <end position="42"/>
    </location>
</feature>
<protein>
    <recommendedName>
        <fullName evidence="4">peptidylprolyl isomerase</fullName>
        <ecNumber evidence="4">5.2.1.8</ecNumber>
    </recommendedName>
</protein>
<proteinExistence type="inferred from homology"/>
<feature type="compositionally biased region" description="Acidic residues" evidence="12">
    <location>
        <begin position="17"/>
        <end position="26"/>
    </location>
</feature>
<organism evidence="14 15">
    <name type="scientific">Chaetoceros tenuissimus</name>
    <dbReference type="NCBI Taxonomy" id="426638"/>
    <lineage>
        <taxon>Eukaryota</taxon>
        <taxon>Sar</taxon>
        <taxon>Stramenopiles</taxon>
        <taxon>Ochrophyta</taxon>
        <taxon>Bacillariophyta</taxon>
        <taxon>Coscinodiscophyceae</taxon>
        <taxon>Chaetocerotophycidae</taxon>
        <taxon>Chaetocerotales</taxon>
        <taxon>Chaetocerotaceae</taxon>
        <taxon>Chaetoceros</taxon>
    </lineage>
</organism>
<keyword evidence="9" id="KW-0697">Rotamase</keyword>
<gene>
    <name evidence="14" type="ORF">CTEN210_10193</name>
</gene>
<dbReference type="PANTHER" id="PTHR46512">
    <property type="entry name" value="PEPTIDYLPROLYL ISOMERASE"/>
    <property type="match status" value="1"/>
</dbReference>
<evidence type="ECO:0000256" key="7">
    <source>
        <dbReference type="ARBA" id="ARBA00022737"/>
    </source>
</evidence>
<dbReference type="InterPro" id="IPR036338">
    <property type="entry name" value="Aha1"/>
</dbReference>
<evidence type="ECO:0000256" key="5">
    <source>
        <dbReference type="ARBA" id="ARBA00022490"/>
    </source>
</evidence>
<evidence type="ECO:0000256" key="2">
    <source>
        <dbReference type="ARBA" id="ARBA00004496"/>
    </source>
</evidence>
<comment type="caution">
    <text evidence="14">The sequence shown here is derived from an EMBL/GenBank/DDBJ whole genome shotgun (WGS) entry which is preliminary data.</text>
</comment>
<evidence type="ECO:0000256" key="8">
    <source>
        <dbReference type="ARBA" id="ARBA00022803"/>
    </source>
</evidence>
<evidence type="ECO:0000256" key="1">
    <source>
        <dbReference type="ARBA" id="ARBA00000971"/>
    </source>
</evidence>
<feature type="compositionally biased region" description="Low complexity" evidence="12">
    <location>
        <begin position="1"/>
        <end position="16"/>
    </location>
</feature>
<dbReference type="GO" id="GO:0051087">
    <property type="term" value="F:protein-folding chaperone binding"/>
    <property type="evidence" value="ECO:0007669"/>
    <property type="project" value="InterPro"/>
</dbReference>
<dbReference type="EC" id="5.2.1.8" evidence="4"/>
<feature type="region of interest" description="Disordered" evidence="12">
    <location>
        <begin position="1"/>
        <end position="69"/>
    </location>
</feature>
<dbReference type="InterPro" id="IPR019734">
    <property type="entry name" value="TPR_rpt"/>
</dbReference>
<sequence>MEVDEPVAAAEATPEAETIESPEETESKEAAASSEEQNSSDENPADDGDTPQDDKSTTSTEEIEKDPTEIITQALIHKDEGNNSFKSGDLTKASRSYRKGTSLLKPLNSDNLGDEQVKELLVNLQTNLSMVCFKQEKYQQSKEIASKALSIKRDNVKALYRRAVAARKINDYDTCKADLKQALKLDPGNKAVRKELIALKKDLEDYNQKQKASLAKAFQKGGSFLYEDKEEEEKKRLLKLKEKEEEEKKAREKRKADWEDECVQRMSRGEEAISFEDYEKDFKEKQEAEEKARKKLKKEQEEKEKERKRKEREERKKKETQKKEAESDSDDELTEQELQMLRGYKKTSDGRTTSYFTREQTEEEKKLLGSIAPQRLDAIPATTAPQKLKTQSSNVSKGSAWNNAGTWEEKDTSDWCHSTLTNYLNEAATEIDHCSAKVQNVKDLSGDASVAFVSGKKRYVFDYNASLQYSIFDEGDEKIASGTLKLPDISSVGINEELEIEVLAWKKTPSEEYNAIAIKCRDSLVAQVRSQVHGFVSAFNAEY</sequence>
<dbReference type="GO" id="GO:0001671">
    <property type="term" value="F:ATPase activator activity"/>
    <property type="evidence" value="ECO:0007669"/>
    <property type="project" value="InterPro"/>
</dbReference>
<keyword evidence="6" id="KW-0597">Phosphoprotein</keyword>
<evidence type="ECO:0000259" key="13">
    <source>
        <dbReference type="SMART" id="SM01000"/>
    </source>
</evidence>
<dbReference type="InterPro" id="IPR015310">
    <property type="entry name" value="AHSA1-like_N"/>
</dbReference>
<keyword evidence="8 11" id="KW-0802">TPR repeat</keyword>
<evidence type="ECO:0000256" key="12">
    <source>
        <dbReference type="SAM" id="MobiDB-lite"/>
    </source>
</evidence>
<dbReference type="GO" id="GO:0003755">
    <property type="term" value="F:peptidyl-prolyl cis-trans isomerase activity"/>
    <property type="evidence" value="ECO:0007669"/>
    <property type="project" value="UniProtKB-EC"/>
</dbReference>
<feature type="compositionally biased region" description="Basic and acidic residues" evidence="12">
    <location>
        <begin position="280"/>
        <end position="326"/>
    </location>
</feature>
<dbReference type="InterPro" id="IPR050754">
    <property type="entry name" value="FKBP4/5/8-like"/>
</dbReference>
<dbReference type="EMBL" id="BLLK01000047">
    <property type="protein sequence ID" value="GFH53717.1"/>
    <property type="molecule type" value="Genomic_DNA"/>
</dbReference>
<keyword evidence="7" id="KW-0677">Repeat</keyword>
<accession>A0AAD3H7Q5</accession>
<feature type="domain" description="Activator of Hsp90 ATPase AHSA1-like N-terminal" evidence="13">
    <location>
        <begin position="409"/>
        <end position="541"/>
    </location>
</feature>
<dbReference type="AlphaFoldDB" id="A0AAD3H7Q5"/>
<evidence type="ECO:0000256" key="10">
    <source>
        <dbReference type="ARBA" id="ARBA00023235"/>
    </source>
</evidence>
<comment type="catalytic activity">
    <reaction evidence="1">
        <text>[protein]-peptidylproline (omega=180) = [protein]-peptidylproline (omega=0)</text>
        <dbReference type="Rhea" id="RHEA:16237"/>
        <dbReference type="Rhea" id="RHEA-COMP:10747"/>
        <dbReference type="Rhea" id="RHEA-COMP:10748"/>
        <dbReference type="ChEBI" id="CHEBI:83833"/>
        <dbReference type="ChEBI" id="CHEBI:83834"/>
        <dbReference type="EC" id="5.2.1.8"/>
    </reaction>
</comment>
<comment type="similarity">
    <text evidence="3">Belongs to the AHA1 family.</text>
</comment>
<dbReference type="InterPro" id="IPR011990">
    <property type="entry name" value="TPR-like_helical_dom_sf"/>
</dbReference>
<dbReference type="Pfam" id="PF09229">
    <property type="entry name" value="Aha1_N"/>
    <property type="match status" value="1"/>
</dbReference>
<dbReference type="SMART" id="SM00028">
    <property type="entry name" value="TPR"/>
    <property type="match status" value="3"/>
</dbReference>
<evidence type="ECO:0000256" key="11">
    <source>
        <dbReference type="PROSITE-ProRule" id="PRU00339"/>
    </source>
</evidence>
<reference evidence="14 15" key="1">
    <citation type="journal article" date="2021" name="Sci. Rep.">
        <title>The genome of the diatom Chaetoceros tenuissimus carries an ancient integrated fragment of an extant virus.</title>
        <authorList>
            <person name="Hongo Y."/>
            <person name="Kimura K."/>
            <person name="Takaki Y."/>
            <person name="Yoshida Y."/>
            <person name="Baba S."/>
            <person name="Kobayashi G."/>
            <person name="Nagasaki K."/>
            <person name="Hano T."/>
            <person name="Tomaru Y."/>
        </authorList>
    </citation>
    <scope>NUCLEOTIDE SEQUENCE [LARGE SCALE GENOMIC DNA]</scope>
    <source>
        <strain evidence="14 15">NIES-3715</strain>
    </source>
</reference>
<evidence type="ECO:0000256" key="6">
    <source>
        <dbReference type="ARBA" id="ARBA00022553"/>
    </source>
</evidence>
<feature type="region of interest" description="Disordered" evidence="12">
    <location>
        <begin position="274"/>
        <end position="362"/>
    </location>
</feature>
<comment type="subcellular location">
    <subcellularLocation>
        <location evidence="2">Cytoplasm</location>
    </subcellularLocation>
</comment>